<dbReference type="PANTHER" id="PTHR11954">
    <property type="entry name" value="D-DOPACHROME DECARBOXYLASE"/>
    <property type="match status" value="1"/>
</dbReference>
<evidence type="ECO:0000256" key="6">
    <source>
        <dbReference type="ARBA" id="ARBA00036735"/>
    </source>
</evidence>
<dbReference type="EC" id="5.3.2.1" evidence="9"/>
<comment type="subcellular location">
    <subcellularLocation>
        <location evidence="1">Secreted</location>
    </subcellularLocation>
</comment>
<keyword evidence="5" id="KW-0413">Isomerase</keyword>
<evidence type="ECO:0000256" key="3">
    <source>
        <dbReference type="ARBA" id="ARBA00022514"/>
    </source>
</evidence>
<evidence type="ECO:0000256" key="12">
    <source>
        <dbReference type="ARBA" id="ARBA00042730"/>
    </source>
</evidence>
<evidence type="ECO:0000313" key="15">
    <source>
        <dbReference type="Proteomes" id="UP000248961"/>
    </source>
</evidence>
<comment type="catalytic activity">
    <reaction evidence="7">
        <text>L-dopachrome = 5,6-dihydroxyindole-2-carboxylate</text>
        <dbReference type="Rhea" id="RHEA:13041"/>
        <dbReference type="ChEBI" id="CHEBI:16875"/>
        <dbReference type="ChEBI" id="CHEBI:57509"/>
        <dbReference type="EC" id="5.3.3.12"/>
    </reaction>
</comment>
<dbReference type="GO" id="GO:0050178">
    <property type="term" value="F:phenylpyruvate tautomerase activity"/>
    <property type="evidence" value="ECO:0007669"/>
    <property type="project" value="UniProtKB-EC"/>
</dbReference>
<evidence type="ECO:0000256" key="9">
    <source>
        <dbReference type="ARBA" id="ARBA00039086"/>
    </source>
</evidence>
<protein>
    <recommendedName>
        <fullName evidence="12">L-dopachrome isomerase</fullName>
        <ecNumber evidence="9">5.3.2.1</ecNumber>
        <ecNumber evidence="8">5.3.3.12</ecNumber>
    </recommendedName>
    <alternativeName>
        <fullName evidence="10">L-dopachrome tautomerase</fullName>
    </alternativeName>
    <alternativeName>
        <fullName evidence="11">Phenylpyruvate tautomerase</fullName>
    </alternativeName>
</protein>
<dbReference type="OrthoDB" id="255819at2759"/>
<dbReference type="InterPro" id="IPR014347">
    <property type="entry name" value="Tautomerase/MIF_sf"/>
</dbReference>
<keyword evidence="3" id="KW-0202">Cytokine</keyword>
<dbReference type="GO" id="GO:0004167">
    <property type="term" value="F:dopachrome isomerase activity"/>
    <property type="evidence" value="ECO:0007669"/>
    <property type="project" value="UniProtKB-EC"/>
</dbReference>
<evidence type="ECO:0000256" key="7">
    <source>
        <dbReference type="ARBA" id="ARBA00036823"/>
    </source>
</evidence>
<dbReference type="Pfam" id="PF01187">
    <property type="entry name" value="MIF"/>
    <property type="match status" value="1"/>
</dbReference>
<reference evidence="14 15" key="1">
    <citation type="submission" date="2018-02" db="EMBL/GenBank/DDBJ databases">
        <title>The genomes of Aspergillus section Nigri reveals drivers in fungal speciation.</title>
        <authorList>
            <consortium name="DOE Joint Genome Institute"/>
            <person name="Vesth T.C."/>
            <person name="Nybo J."/>
            <person name="Theobald S."/>
            <person name="Brandl J."/>
            <person name="Frisvad J.C."/>
            <person name="Nielsen K.F."/>
            <person name="Lyhne E.K."/>
            <person name="Kogle M.E."/>
            <person name="Kuo A."/>
            <person name="Riley R."/>
            <person name="Clum A."/>
            <person name="Nolan M."/>
            <person name="Lipzen A."/>
            <person name="Salamov A."/>
            <person name="Henrissat B."/>
            <person name="Wiebenga A."/>
            <person name="De vries R.P."/>
            <person name="Grigoriev I.V."/>
            <person name="Mortensen U.H."/>
            <person name="Andersen M.R."/>
            <person name="Baker S.E."/>
        </authorList>
    </citation>
    <scope>NUCLEOTIDE SEQUENCE [LARGE SCALE GENOMIC DNA]</scope>
    <source>
        <strain evidence="14 15">CBS 101889</strain>
    </source>
</reference>
<evidence type="ECO:0000256" key="11">
    <source>
        <dbReference type="ARBA" id="ARBA00041912"/>
    </source>
</evidence>
<dbReference type="Proteomes" id="UP000248961">
    <property type="component" value="Unassembled WGS sequence"/>
</dbReference>
<evidence type="ECO:0000256" key="10">
    <source>
        <dbReference type="ARBA" id="ARBA00041631"/>
    </source>
</evidence>
<dbReference type="PANTHER" id="PTHR11954:SF6">
    <property type="entry name" value="MACROPHAGE MIGRATION INHIBITORY FACTOR"/>
    <property type="match status" value="1"/>
</dbReference>
<dbReference type="EC" id="5.3.3.12" evidence="8"/>
<dbReference type="AlphaFoldDB" id="A0A395IAU3"/>
<dbReference type="InterPro" id="IPR001398">
    <property type="entry name" value="Macrophage_inhib_fac"/>
</dbReference>
<evidence type="ECO:0000256" key="13">
    <source>
        <dbReference type="SAM" id="MobiDB-lite"/>
    </source>
</evidence>
<dbReference type="Gene3D" id="3.30.429.10">
    <property type="entry name" value="Macrophage Migration Inhibitory Factor"/>
    <property type="match status" value="1"/>
</dbReference>
<comment type="catalytic activity">
    <reaction evidence="6">
        <text>3-phenylpyruvate = enol-phenylpyruvate</text>
        <dbReference type="Rhea" id="RHEA:17097"/>
        <dbReference type="ChEBI" id="CHEBI:16815"/>
        <dbReference type="ChEBI" id="CHEBI:18005"/>
        <dbReference type="EC" id="5.3.2.1"/>
    </reaction>
</comment>
<dbReference type="GeneID" id="37202308"/>
<feature type="region of interest" description="Disordered" evidence="13">
    <location>
        <begin position="1"/>
        <end position="28"/>
    </location>
</feature>
<comment type="similarity">
    <text evidence="2">Belongs to the MIF family.</text>
</comment>
<feature type="compositionally biased region" description="Basic residues" evidence="13">
    <location>
        <begin position="318"/>
        <end position="328"/>
    </location>
</feature>
<keyword evidence="15" id="KW-1185">Reference proteome</keyword>
<dbReference type="EMBL" id="KZ824268">
    <property type="protein sequence ID" value="RAL16929.1"/>
    <property type="molecule type" value="Genomic_DNA"/>
</dbReference>
<accession>A0A395IAU3</accession>
<evidence type="ECO:0000313" key="14">
    <source>
        <dbReference type="EMBL" id="RAL16929.1"/>
    </source>
</evidence>
<evidence type="ECO:0000256" key="4">
    <source>
        <dbReference type="ARBA" id="ARBA00022525"/>
    </source>
</evidence>
<evidence type="ECO:0000256" key="1">
    <source>
        <dbReference type="ARBA" id="ARBA00004613"/>
    </source>
</evidence>
<organism evidence="14 15">
    <name type="scientific">Aspergillus homomorphus (strain CBS 101889)</name>
    <dbReference type="NCBI Taxonomy" id="1450537"/>
    <lineage>
        <taxon>Eukaryota</taxon>
        <taxon>Fungi</taxon>
        <taxon>Dikarya</taxon>
        <taxon>Ascomycota</taxon>
        <taxon>Pezizomycotina</taxon>
        <taxon>Eurotiomycetes</taxon>
        <taxon>Eurotiomycetidae</taxon>
        <taxon>Eurotiales</taxon>
        <taxon>Aspergillaceae</taxon>
        <taxon>Aspergillus</taxon>
        <taxon>Aspergillus subgen. Circumdati</taxon>
    </lineage>
</organism>
<gene>
    <name evidence="14" type="ORF">BO97DRAFT_439852</name>
</gene>
<feature type="compositionally biased region" description="Low complexity" evidence="13">
    <location>
        <begin position="18"/>
        <end position="28"/>
    </location>
</feature>
<keyword evidence="4" id="KW-0964">Secreted</keyword>
<feature type="region of interest" description="Disordered" evidence="13">
    <location>
        <begin position="301"/>
        <end position="352"/>
    </location>
</feature>
<feature type="compositionally biased region" description="Basic and acidic residues" evidence="13">
    <location>
        <begin position="1"/>
        <end position="11"/>
    </location>
</feature>
<evidence type="ECO:0000256" key="2">
    <source>
        <dbReference type="ARBA" id="ARBA00005851"/>
    </source>
</evidence>
<dbReference type="GO" id="GO:0005576">
    <property type="term" value="C:extracellular region"/>
    <property type="evidence" value="ECO:0007669"/>
    <property type="project" value="UniProtKB-SubCell"/>
</dbReference>
<dbReference type="VEuPathDB" id="FungiDB:BO97DRAFT_439852"/>
<dbReference type="RefSeq" id="XP_025556083.1">
    <property type="nucleotide sequence ID" value="XM_025698019.1"/>
</dbReference>
<name>A0A395IAU3_ASPHC</name>
<dbReference type="SUPFAM" id="SSF55331">
    <property type="entry name" value="Tautomerase/MIF"/>
    <property type="match status" value="1"/>
</dbReference>
<proteinExistence type="inferred from homology"/>
<evidence type="ECO:0000256" key="8">
    <source>
        <dbReference type="ARBA" id="ARBA00038932"/>
    </source>
</evidence>
<evidence type="ECO:0000256" key="5">
    <source>
        <dbReference type="ARBA" id="ARBA00023235"/>
    </source>
</evidence>
<sequence length="352" mass="38791">MTPRRRFEFSFRKRYTGPSTSSSSISPTVPVLQSPMAFQALGSRTISEATLKQKNKLDRAPVRPSMFLEEKDDDENQIYPLKPGAPAEVKPTHLERKSMENESVLRPRTQHFEDLFTTRGPLSSPRSQVSHDSVIVVEVKINTRIKDDDMLASMITTQMARIFEKSEACMMTTIQQDACLYFANSNMPAYLMKVFALPYLIAPITNLRSTILIQVALEKIMSIASNHGVILFLPMPEENLATNGVTVMGQIANLERGTGLFRTISRTVSRKLKSGSAQSAPISVATTSSWTFSDKLSPVSVTESQSHESAASREGRTFKFKSKPRSTTKARSSVSSAAGEGGSQPGSSNNEQ</sequence>